<name>A0A481ZD04_9VIRU</name>
<proteinExistence type="predicted"/>
<gene>
    <name evidence="2" type="ORF">LCPAC404_03510</name>
</gene>
<accession>A0A481ZD04</accession>
<sequence length="142" mass="16958">MDIKRVIVDWMDKDEYNIKFTFWCNVCKFARRIKTRPVFWDCGVTAEEGINAMFRNCECIKCKRRMNRSEFDQKHQWKLLEATILHMQKSTSELLGLSDSSYSDWTIEEDEDWKHNPDSESEEDTDSESEEDKRNSKIAITN</sequence>
<dbReference type="EMBL" id="MK500601">
    <property type="protein sequence ID" value="QBK93647.1"/>
    <property type="molecule type" value="Genomic_DNA"/>
</dbReference>
<organism evidence="2">
    <name type="scientific">Pithovirus LCPAC404</name>
    <dbReference type="NCBI Taxonomy" id="2506597"/>
    <lineage>
        <taxon>Viruses</taxon>
        <taxon>Pithoviruses</taxon>
    </lineage>
</organism>
<feature type="compositionally biased region" description="Acidic residues" evidence="1">
    <location>
        <begin position="119"/>
        <end position="130"/>
    </location>
</feature>
<evidence type="ECO:0000313" key="2">
    <source>
        <dbReference type="EMBL" id="QBK93647.1"/>
    </source>
</evidence>
<feature type="region of interest" description="Disordered" evidence="1">
    <location>
        <begin position="109"/>
        <end position="142"/>
    </location>
</feature>
<reference evidence="2" key="1">
    <citation type="journal article" date="2019" name="MBio">
        <title>Virus Genomes from Deep Sea Sediments Expand the Ocean Megavirome and Support Independent Origins of Viral Gigantism.</title>
        <authorList>
            <person name="Backstrom D."/>
            <person name="Yutin N."/>
            <person name="Jorgensen S.L."/>
            <person name="Dharamshi J."/>
            <person name="Homa F."/>
            <person name="Zaremba-Niedwiedzka K."/>
            <person name="Spang A."/>
            <person name="Wolf Y.I."/>
            <person name="Koonin E.V."/>
            <person name="Ettema T.J."/>
        </authorList>
    </citation>
    <scope>NUCLEOTIDE SEQUENCE</scope>
</reference>
<evidence type="ECO:0000256" key="1">
    <source>
        <dbReference type="SAM" id="MobiDB-lite"/>
    </source>
</evidence>
<protein>
    <submittedName>
        <fullName evidence="2">Uncharacterized protein</fullName>
    </submittedName>
</protein>